<protein>
    <submittedName>
        <fullName evidence="2">Uncharacterized protein</fullName>
    </submittedName>
</protein>
<keyword evidence="3" id="KW-1185">Reference proteome</keyword>
<dbReference type="Proteomes" id="UP000041254">
    <property type="component" value="Unassembled WGS sequence"/>
</dbReference>
<gene>
    <name evidence="2" type="ORF">Vbra_5164</name>
</gene>
<dbReference type="VEuPathDB" id="CryptoDB:Vbra_5164"/>
<dbReference type="AlphaFoldDB" id="A0A0G4EMZ2"/>
<sequence>MPVAKCCVISSFHHRRLYNMLAEGTSNYGVNSDQCGCGLSTVGQPAAQVTVQTGCLSRLSVLGICCVGIVWIHTHPTSVRLCGWQTVGHALRIRSISTRAFTSSFPCVSQRHYTSLPRHTSSRHLRTVFAWLGYPLILRNIAYVLCHLKCVRDCVVWLPESKTGRAPVVVVLGRVVFLNIDKRVYNNQRADIEKREYNNQRTRRAAADEKTEFFLIDAEREDDIGNKSTGTNTPGTYEAPTNPQHKGA</sequence>
<reference evidence="2 3" key="1">
    <citation type="submission" date="2014-11" db="EMBL/GenBank/DDBJ databases">
        <authorList>
            <person name="Zhu J."/>
            <person name="Qi W."/>
            <person name="Song R."/>
        </authorList>
    </citation>
    <scope>NUCLEOTIDE SEQUENCE [LARGE SCALE GENOMIC DNA]</scope>
</reference>
<proteinExistence type="predicted"/>
<dbReference type="EMBL" id="CDMY01000264">
    <property type="protein sequence ID" value="CEL98185.1"/>
    <property type="molecule type" value="Genomic_DNA"/>
</dbReference>
<evidence type="ECO:0000313" key="2">
    <source>
        <dbReference type="EMBL" id="CEL98185.1"/>
    </source>
</evidence>
<dbReference type="InParanoid" id="A0A0G4EMZ2"/>
<name>A0A0G4EMZ2_VITBC</name>
<organism evidence="2 3">
    <name type="scientific">Vitrella brassicaformis (strain CCMP3155)</name>
    <dbReference type="NCBI Taxonomy" id="1169540"/>
    <lineage>
        <taxon>Eukaryota</taxon>
        <taxon>Sar</taxon>
        <taxon>Alveolata</taxon>
        <taxon>Colpodellida</taxon>
        <taxon>Vitrellaceae</taxon>
        <taxon>Vitrella</taxon>
    </lineage>
</organism>
<evidence type="ECO:0000313" key="3">
    <source>
        <dbReference type="Proteomes" id="UP000041254"/>
    </source>
</evidence>
<evidence type="ECO:0000256" key="1">
    <source>
        <dbReference type="SAM" id="MobiDB-lite"/>
    </source>
</evidence>
<feature type="region of interest" description="Disordered" evidence="1">
    <location>
        <begin position="219"/>
        <end position="248"/>
    </location>
</feature>
<feature type="compositionally biased region" description="Polar residues" evidence="1">
    <location>
        <begin position="226"/>
        <end position="248"/>
    </location>
</feature>
<accession>A0A0G4EMZ2</accession>